<proteinExistence type="predicted"/>
<dbReference type="OrthoDB" id="7950654at2"/>
<dbReference type="Proteomes" id="UP000291088">
    <property type="component" value="Unassembled WGS sequence"/>
</dbReference>
<gene>
    <name evidence="1" type="ORF">EUU22_18535</name>
</gene>
<name>A0A4Q2SW48_9HYPH</name>
<dbReference type="Pfam" id="PF11367">
    <property type="entry name" value="Tail_completion_gp17"/>
    <property type="match status" value="1"/>
</dbReference>
<evidence type="ECO:0000313" key="2">
    <source>
        <dbReference type="Proteomes" id="UP000291088"/>
    </source>
</evidence>
<dbReference type="InterPro" id="IPR021508">
    <property type="entry name" value="Gp17-like"/>
</dbReference>
<evidence type="ECO:0000313" key="1">
    <source>
        <dbReference type="EMBL" id="RYC10072.1"/>
    </source>
</evidence>
<comment type="caution">
    <text evidence="1">The sequence shown here is derived from an EMBL/GenBank/DDBJ whole genome shotgun (WGS) entry which is preliminary data.</text>
</comment>
<dbReference type="AlphaFoldDB" id="A0A4Q2SW48"/>
<dbReference type="EMBL" id="SDVB01000253">
    <property type="protein sequence ID" value="RYC10072.1"/>
    <property type="molecule type" value="Genomic_DNA"/>
</dbReference>
<reference evidence="1 2" key="1">
    <citation type="submission" date="2019-01" db="EMBL/GenBank/DDBJ databases">
        <authorList>
            <person name="Deng T."/>
        </authorList>
    </citation>
    <scope>NUCLEOTIDE SEQUENCE [LARGE SCALE GENOMIC DNA]</scope>
    <source>
        <strain evidence="1 2">F8825</strain>
    </source>
</reference>
<keyword evidence="2" id="KW-1185">Reference proteome</keyword>
<organism evidence="1 2">
    <name type="scientific">Ciceribacter ferrooxidans</name>
    <dbReference type="NCBI Taxonomy" id="2509717"/>
    <lineage>
        <taxon>Bacteria</taxon>
        <taxon>Pseudomonadati</taxon>
        <taxon>Pseudomonadota</taxon>
        <taxon>Alphaproteobacteria</taxon>
        <taxon>Hyphomicrobiales</taxon>
        <taxon>Rhizobiaceae</taxon>
        <taxon>Ciceribacter</taxon>
    </lineage>
</organism>
<dbReference type="RefSeq" id="WP_129333464.1">
    <property type="nucleotide sequence ID" value="NZ_SDVB01000253.1"/>
</dbReference>
<protein>
    <submittedName>
        <fullName evidence="1">DUF3168 domain-containing protein</fullName>
    </submittedName>
</protein>
<sequence length="132" mass="14302">MEEAITALLLADARVRYLVSDRLHWGRLPQSVTGTPYVILTVIGGLPDYVASGRSGLKQSRLQIDGYATTPTVARDCVDAVVRVLELSRGIFSGVRLQGGTVAGERDSQPESPAGKAALYRRSTDFMLWHSA</sequence>
<accession>A0A4Q2SW48</accession>